<evidence type="ECO:0000313" key="2">
    <source>
        <dbReference type="Proteomes" id="UP000287330"/>
    </source>
</evidence>
<dbReference type="Proteomes" id="UP000287330">
    <property type="component" value="Unassembled WGS sequence"/>
</dbReference>
<proteinExistence type="predicted"/>
<gene>
    <name evidence="1" type="ORF">CWE25_02845</name>
</gene>
<dbReference type="AlphaFoldDB" id="A0A432Y981"/>
<dbReference type="RefSeq" id="WP_110573569.1">
    <property type="nucleotide sequence ID" value="NZ_PIPV01000002.1"/>
</dbReference>
<protein>
    <submittedName>
        <fullName evidence="1">Uncharacterized protein</fullName>
    </submittedName>
</protein>
<dbReference type="EMBL" id="PIPV01000002">
    <property type="protein sequence ID" value="RUO57416.1"/>
    <property type="molecule type" value="Genomic_DNA"/>
</dbReference>
<name>A0A432Y981_9GAMM</name>
<evidence type="ECO:0000313" key="1">
    <source>
        <dbReference type="EMBL" id="RUO57416.1"/>
    </source>
</evidence>
<organism evidence="1 2">
    <name type="scientific">Idiomarina fontislapidosi</name>
    <dbReference type="NCBI Taxonomy" id="263723"/>
    <lineage>
        <taxon>Bacteria</taxon>
        <taxon>Pseudomonadati</taxon>
        <taxon>Pseudomonadota</taxon>
        <taxon>Gammaproteobacteria</taxon>
        <taxon>Alteromonadales</taxon>
        <taxon>Idiomarinaceae</taxon>
        <taxon>Idiomarina</taxon>
    </lineage>
</organism>
<sequence>MINKLWRNSLSQVTQEAENFQKHVSGWQQDQFLEINTPVRVQRSRAYWRLFATDLKALCQEDNNNAARGTE</sequence>
<reference evidence="2" key="1">
    <citation type="journal article" date="2018" name="Front. Microbiol.">
        <title>Genome-Based Analysis Reveals the Taxonomy and Diversity of the Family Idiomarinaceae.</title>
        <authorList>
            <person name="Liu Y."/>
            <person name="Lai Q."/>
            <person name="Shao Z."/>
        </authorList>
    </citation>
    <scope>NUCLEOTIDE SEQUENCE [LARGE SCALE GENOMIC DNA]</scope>
    <source>
        <strain evidence="2">F23</strain>
    </source>
</reference>
<keyword evidence="2" id="KW-1185">Reference proteome</keyword>
<comment type="caution">
    <text evidence="1">The sequence shown here is derived from an EMBL/GenBank/DDBJ whole genome shotgun (WGS) entry which is preliminary data.</text>
</comment>
<accession>A0A432Y981</accession>